<sequence>MGTWGPPLRIARRTTRRALGRTLLVAALIGLPVFVATWFGVVYRTASPTGEMLAARELGSADARVDVSPYKAFGAFWAEPSLETGEPMPADGAEDPVRHPATFDPRPLLPPGTQLARAFHESGMVDLRGPGANSTVAVVTGDGRSALTAGTYRLDSGRMPATDGEVAVSPSLARHFGLLDGDQLRTGATITTSAGRQVAVVGLARTLIRPGTPTVFAVPNTALVPVATTSSVRYLADLPDTVDPVTLVRPLHGQGIRVLPRANVVDPPFGPQSTSQDSSAIAVTALIIGFGVLEIVLLAGTAFAVGARRQTRELGLITATGGTARDVRRVVLAQGLFAGVVGAGAGAGLAMVAVFTGEPLWERMTSTVFTGWQIPWLRVAVICLLGLGAGLAAAVVPAISAGRQAPMAALSGRFAATTASGRIRPVSVALLLAGITCALVGSGLIGAVYQQAKENATSDLYQPTATPTGPIALVLLGITAVIAALVWMLPGLVAKVAGLARMLPLSGRLAVRDAARHRHRTGPAAAAIMMAVAATSAAAFAVSNALAAEAEQYVPSARHGDALIRFGTGGPTAVTYSPALVERVAKLLPVKDTYSLGTVSHYSAQRTGDYLPVLATKGSPDSASGVSGAMLLAVDPAHLERFEGYGPRAAAELRAGRIVVPAADQVTNGKAALLQETGEPNPPTFGHPAAYVPGTPNVGQFRTSSLISPAAAAKLGKVQVVQVHFELNREPTEDQLSAAAVALGQDDALLIERGYQSPAKYWFAGILAAASVVTLLGVAISVSLSAAEGRADLATLAAVGAPPRRRRSLAAAQAWMLGQIGCLLGVGVGALYGYTAHAAFGSPYFAVPWREIAGIVVLVPLLAGLLAWLLTRSRLPMVSRLN</sequence>
<comment type="similarity">
    <text evidence="6">Belongs to the ABC-4 integral membrane protein family.</text>
</comment>
<feature type="transmembrane region" description="Helical" evidence="8">
    <location>
        <begin position="521"/>
        <end position="542"/>
    </location>
</feature>
<dbReference type="STRING" id="479435.Kfla_0208"/>
<reference evidence="11" key="1">
    <citation type="submission" date="2009-09" db="EMBL/GenBank/DDBJ databases">
        <title>The complete genome of Kribbella flavida DSM 17836.</title>
        <authorList>
            <consortium name="US DOE Joint Genome Institute (JGI-PGF)"/>
            <person name="Lucas S."/>
            <person name="Copeland A."/>
            <person name="Lapidus A."/>
            <person name="Glavina del Rio T."/>
            <person name="Dalin E."/>
            <person name="Tice H."/>
            <person name="Bruce D."/>
            <person name="Goodwin L."/>
            <person name="Pitluck S."/>
            <person name="Kyrpides N."/>
            <person name="Mavromatis K."/>
            <person name="Ivanova N."/>
            <person name="Saunders E."/>
            <person name="Brettin T."/>
            <person name="Detter J.C."/>
            <person name="Han C."/>
            <person name="Larimer F."/>
            <person name="Land M."/>
            <person name="Hauser L."/>
            <person name="Markowitz V."/>
            <person name="Cheng J.-F."/>
            <person name="Hugenholtz P."/>
            <person name="Woyke T."/>
            <person name="Wu D."/>
            <person name="Pukall R."/>
            <person name="Klenk H.-P."/>
            <person name="Eisen J.A."/>
        </authorList>
    </citation>
    <scope>NUCLEOTIDE SEQUENCE [LARGE SCALE GENOMIC DNA]</scope>
    <source>
        <strain evidence="11">DSM 17836 / JCM 10339 / NBRC 14399</strain>
    </source>
</reference>
<evidence type="ECO:0000313" key="11">
    <source>
        <dbReference type="Proteomes" id="UP000007967"/>
    </source>
</evidence>
<reference evidence="10 11" key="2">
    <citation type="journal article" date="2010" name="Stand. Genomic Sci.">
        <title>Complete genome sequence of Kribbella flavida type strain (IFO 14399).</title>
        <authorList>
            <person name="Pukall R."/>
            <person name="Lapidus A."/>
            <person name="Glavina Del Rio T."/>
            <person name="Copeland A."/>
            <person name="Tice H."/>
            <person name="Cheng J.-F."/>
            <person name="Lucas S."/>
            <person name="Chen F."/>
            <person name="Nolan M."/>
            <person name="LaButti K."/>
            <person name="Pati A."/>
            <person name="Ivanova N."/>
            <person name="Mavrommatis K."/>
            <person name="Mikhailova N."/>
            <person name="Pitluck S."/>
            <person name="Bruce D."/>
            <person name="Goodwin L."/>
            <person name="Land M."/>
            <person name="Hauser L."/>
            <person name="Chang Y.-J."/>
            <person name="Jeffries C.D."/>
            <person name="Chen A."/>
            <person name="Palaniappan K."/>
            <person name="Chain P."/>
            <person name="Rohde M."/>
            <person name="Goeker M."/>
            <person name="Bristow J."/>
            <person name="Eisen J.A."/>
            <person name="Markowitz V."/>
            <person name="Hugenholtz P."/>
            <person name="Kyrpides N.C."/>
            <person name="Klenk H.-P."/>
            <person name="Brettin T."/>
        </authorList>
    </citation>
    <scope>NUCLEOTIDE SEQUENCE [LARGE SCALE GENOMIC DNA]</scope>
    <source>
        <strain evidence="11">DSM 17836 / JCM 10339 / NBRC 14399</strain>
    </source>
</reference>
<dbReference type="KEGG" id="kfl:Kfla_0208"/>
<dbReference type="Proteomes" id="UP000007967">
    <property type="component" value="Chromosome"/>
</dbReference>
<feature type="transmembrane region" description="Helical" evidence="8">
    <location>
        <begin position="281"/>
        <end position="305"/>
    </location>
</feature>
<dbReference type="AlphaFoldDB" id="D2PS06"/>
<evidence type="ECO:0000256" key="8">
    <source>
        <dbReference type="SAM" id="Phobius"/>
    </source>
</evidence>
<evidence type="ECO:0000256" key="2">
    <source>
        <dbReference type="ARBA" id="ARBA00022475"/>
    </source>
</evidence>
<comment type="subcellular location">
    <subcellularLocation>
        <location evidence="1">Cell membrane</location>
        <topology evidence="1">Multi-pass membrane protein</topology>
    </subcellularLocation>
</comment>
<feature type="transmembrane region" description="Helical" evidence="8">
    <location>
        <begin position="21"/>
        <end position="43"/>
    </location>
</feature>
<gene>
    <name evidence="10" type="ordered locus">Kfla_0208</name>
</gene>
<feature type="transmembrane region" description="Helical" evidence="8">
    <location>
        <begin position="761"/>
        <end position="787"/>
    </location>
</feature>
<keyword evidence="5 8" id="KW-0472">Membrane</keyword>
<feature type="transmembrane region" description="Helical" evidence="8">
    <location>
        <begin position="376"/>
        <end position="399"/>
    </location>
</feature>
<keyword evidence="2" id="KW-1003">Cell membrane</keyword>
<dbReference type="eggNOG" id="COG0577">
    <property type="taxonomic scope" value="Bacteria"/>
</dbReference>
<evidence type="ECO:0000256" key="7">
    <source>
        <dbReference type="SAM" id="MobiDB-lite"/>
    </source>
</evidence>
<keyword evidence="11" id="KW-1185">Reference proteome</keyword>
<name>D2PS06_KRIFD</name>
<dbReference type="EMBL" id="CP001736">
    <property type="protein sequence ID" value="ADB29336.1"/>
    <property type="molecule type" value="Genomic_DNA"/>
</dbReference>
<feature type="region of interest" description="Disordered" evidence="7">
    <location>
        <begin position="84"/>
        <end position="108"/>
    </location>
</feature>
<protein>
    <recommendedName>
        <fullName evidence="9">ABC3 transporter permease C-terminal domain-containing protein</fullName>
    </recommendedName>
</protein>
<keyword evidence="3 8" id="KW-0812">Transmembrane</keyword>
<evidence type="ECO:0000256" key="4">
    <source>
        <dbReference type="ARBA" id="ARBA00022989"/>
    </source>
</evidence>
<accession>D2PS06</accession>
<dbReference type="GO" id="GO:0005886">
    <property type="term" value="C:plasma membrane"/>
    <property type="evidence" value="ECO:0007669"/>
    <property type="project" value="UniProtKB-SubCell"/>
</dbReference>
<dbReference type="GO" id="GO:0022857">
    <property type="term" value="F:transmembrane transporter activity"/>
    <property type="evidence" value="ECO:0007669"/>
    <property type="project" value="TreeGrafter"/>
</dbReference>
<evidence type="ECO:0000256" key="1">
    <source>
        <dbReference type="ARBA" id="ARBA00004651"/>
    </source>
</evidence>
<dbReference type="RefSeq" id="WP_012917893.1">
    <property type="nucleotide sequence ID" value="NC_013729.1"/>
</dbReference>
<organism evidence="10 11">
    <name type="scientific">Kribbella flavida (strain DSM 17836 / JCM 10339 / NBRC 14399)</name>
    <dbReference type="NCBI Taxonomy" id="479435"/>
    <lineage>
        <taxon>Bacteria</taxon>
        <taxon>Bacillati</taxon>
        <taxon>Actinomycetota</taxon>
        <taxon>Actinomycetes</taxon>
        <taxon>Propionibacteriales</taxon>
        <taxon>Kribbellaceae</taxon>
        <taxon>Kribbella</taxon>
    </lineage>
</organism>
<feature type="transmembrane region" description="Helical" evidence="8">
    <location>
        <begin position="852"/>
        <end position="871"/>
    </location>
</feature>
<keyword evidence="4 8" id="KW-1133">Transmembrane helix</keyword>
<dbReference type="InterPro" id="IPR050250">
    <property type="entry name" value="Macrolide_Exporter_MacB"/>
</dbReference>
<dbReference type="InterPro" id="IPR003838">
    <property type="entry name" value="ABC3_permease_C"/>
</dbReference>
<dbReference type="Pfam" id="PF02687">
    <property type="entry name" value="FtsX"/>
    <property type="match status" value="2"/>
</dbReference>
<evidence type="ECO:0000259" key="9">
    <source>
        <dbReference type="Pfam" id="PF02687"/>
    </source>
</evidence>
<dbReference type="OrthoDB" id="3405625at2"/>
<evidence type="ECO:0000256" key="5">
    <source>
        <dbReference type="ARBA" id="ARBA00023136"/>
    </source>
</evidence>
<dbReference type="HOGENOM" id="CLU_013247_0_0_11"/>
<proteinExistence type="inferred from homology"/>
<dbReference type="PANTHER" id="PTHR30572">
    <property type="entry name" value="MEMBRANE COMPONENT OF TRANSPORTER-RELATED"/>
    <property type="match status" value="1"/>
</dbReference>
<feature type="transmembrane region" description="Helical" evidence="8">
    <location>
        <begin position="335"/>
        <end position="356"/>
    </location>
</feature>
<feature type="transmembrane region" description="Helical" evidence="8">
    <location>
        <begin position="808"/>
        <end position="832"/>
    </location>
</feature>
<feature type="domain" description="ABC3 transporter permease C-terminal" evidence="9">
    <location>
        <begin position="286"/>
        <end position="404"/>
    </location>
</feature>
<feature type="transmembrane region" description="Helical" evidence="8">
    <location>
        <begin position="469"/>
        <end position="500"/>
    </location>
</feature>
<evidence type="ECO:0000256" key="3">
    <source>
        <dbReference type="ARBA" id="ARBA00022692"/>
    </source>
</evidence>
<evidence type="ECO:0000313" key="10">
    <source>
        <dbReference type="EMBL" id="ADB29336.1"/>
    </source>
</evidence>
<evidence type="ECO:0000256" key="6">
    <source>
        <dbReference type="ARBA" id="ARBA00038076"/>
    </source>
</evidence>
<feature type="transmembrane region" description="Helical" evidence="8">
    <location>
        <begin position="428"/>
        <end position="449"/>
    </location>
</feature>
<feature type="domain" description="ABC3 transporter permease C-terminal" evidence="9">
    <location>
        <begin position="766"/>
        <end position="872"/>
    </location>
</feature>
<dbReference type="PANTHER" id="PTHR30572:SF4">
    <property type="entry name" value="ABC TRANSPORTER PERMEASE YTRF"/>
    <property type="match status" value="1"/>
</dbReference>